<dbReference type="InterPro" id="IPR000719">
    <property type="entry name" value="Prot_kinase_dom"/>
</dbReference>
<dbReference type="InterPro" id="IPR005467">
    <property type="entry name" value="His_kinase_dom"/>
</dbReference>
<dbReference type="InterPro" id="IPR008271">
    <property type="entry name" value="Ser/Thr_kinase_AS"/>
</dbReference>
<comment type="catalytic activity">
    <reaction evidence="1">
        <text>ATP + protein L-histidine = ADP + protein N-phospho-L-histidine.</text>
        <dbReference type="EC" id="2.7.13.3"/>
    </reaction>
</comment>
<dbReference type="Gene3D" id="3.40.50.300">
    <property type="entry name" value="P-loop containing nucleotide triphosphate hydrolases"/>
    <property type="match status" value="1"/>
</dbReference>
<evidence type="ECO:0000256" key="6">
    <source>
        <dbReference type="SAM" id="Coils"/>
    </source>
</evidence>
<dbReference type="InterPro" id="IPR004358">
    <property type="entry name" value="Sig_transdc_His_kin-like_C"/>
</dbReference>
<dbReference type="InterPro" id="IPR029016">
    <property type="entry name" value="GAF-like_dom_sf"/>
</dbReference>
<dbReference type="SUPFAM" id="SSF52540">
    <property type="entry name" value="P-loop containing nucleoside triphosphate hydrolases"/>
    <property type="match status" value="1"/>
</dbReference>
<dbReference type="InterPro" id="IPR011990">
    <property type="entry name" value="TPR-like_helical_dom_sf"/>
</dbReference>
<keyword evidence="6" id="KW-0175">Coiled coil</keyword>
<protein>
    <recommendedName>
        <fullName evidence="2">histidine kinase</fullName>
        <ecNumber evidence="2">2.7.13.3</ecNumber>
    </recommendedName>
</protein>
<dbReference type="PROSITE" id="PS50011">
    <property type="entry name" value="PROTEIN_KINASE_DOM"/>
    <property type="match status" value="1"/>
</dbReference>
<dbReference type="PANTHER" id="PTHR43642">
    <property type="entry name" value="HYBRID SIGNAL TRANSDUCTION HISTIDINE KINASE G"/>
    <property type="match status" value="1"/>
</dbReference>
<feature type="coiled-coil region" evidence="6">
    <location>
        <begin position="1507"/>
        <end position="1538"/>
    </location>
</feature>
<feature type="domain" description="Histidine kinase" evidence="8">
    <location>
        <begin position="1550"/>
        <end position="1800"/>
    </location>
</feature>
<evidence type="ECO:0000313" key="9">
    <source>
        <dbReference type="EMBL" id="KAF3885673.1"/>
    </source>
</evidence>
<dbReference type="InterPro" id="IPR003661">
    <property type="entry name" value="HisK_dim/P_dom"/>
</dbReference>
<dbReference type="SUPFAM" id="SSF55874">
    <property type="entry name" value="ATPase domain of HSP90 chaperone/DNA topoisomerase II/histidine kinase"/>
    <property type="match status" value="1"/>
</dbReference>
<dbReference type="Gene3D" id="1.25.40.10">
    <property type="entry name" value="Tetratricopeptide repeat domain"/>
    <property type="match status" value="1"/>
</dbReference>
<dbReference type="Pfam" id="PF01590">
    <property type="entry name" value="GAF"/>
    <property type="match status" value="1"/>
</dbReference>
<evidence type="ECO:0000256" key="5">
    <source>
        <dbReference type="ARBA" id="ARBA00023012"/>
    </source>
</evidence>
<organism evidence="9 10">
    <name type="scientific">Tolypothrix bouteillei VB521301</name>
    <dbReference type="NCBI Taxonomy" id="1479485"/>
    <lineage>
        <taxon>Bacteria</taxon>
        <taxon>Bacillati</taxon>
        <taxon>Cyanobacteriota</taxon>
        <taxon>Cyanophyceae</taxon>
        <taxon>Nostocales</taxon>
        <taxon>Tolypothrichaceae</taxon>
        <taxon>Tolypothrix</taxon>
    </lineage>
</organism>
<evidence type="ECO:0000259" key="8">
    <source>
        <dbReference type="PROSITE" id="PS50109"/>
    </source>
</evidence>
<evidence type="ECO:0000313" key="10">
    <source>
        <dbReference type="Proteomes" id="UP000029738"/>
    </source>
</evidence>
<dbReference type="Gene3D" id="3.30.450.40">
    <property type="match status" value="1"/>
</dbReference>
<dbReference type="Pfam" id="PF25503">
    <property type="entry name" value="TPR_CHK1"/>
    <property type="match status" value="1"/>
</dbReference>
<feature type="domain" description="Protein kinase" evidence="7">
    <location>
        <begin position="10"/>
        <end position="278"/>
    </location>
</feature>
<proteinExistence type="predicted"/>
<dbReference type="Proteomes" id="UP000029738">
    <property type="component" value="Unassembled WGS sequence"/>
</dbReference>
<dbReference type="InterPro" id="IPR053159">
    <property type="entry name" value="Hybrid_Histidine_Kinase"/>
</dbReference>
<dbReference type="GO" id="GO:0005524">
    <property type="term" value="F:ATP binding"/>
    <property type="evidence" value="ECO:0007669"/>
    <property type="project" value="InterPro"/>
</dbReference>
<dbReference type="Gene3D" id="1.10.287.130">
    <property type="match status" value="1"/>
</dbReference>
<dbReference type="SMART" id="SM00387">
    <property type="entry name" value="HATPase_c"/>
    <property type="match status" value="1"/>
</dbReference>
<dbReference type="SUPFAM" id="SSF56112">
    <property type="entry name" value="Protein kinase-like (PK-like)"/>
    <property type="match status" value="1"/>
</dbReference>
<dbReference type="Pfam" id="PF13191">
    <property type="entry name" value="AAA_16"/>
    <property type="match status" value="1"/>
</dbReference>
<dbReference type="EC" id="2.7.13.3" evidence="2"/>
<sequence length="1800" mass="203155">MLASPFIPGYDLTEIIHEGIHTVIYRGLSLHNQQRVILKILKAGDPSVEEIARLLHEYKTIAHLDLPGVVKVLKKETYKNRLAIVFEDFGGQSLKQLLNTTKLDLVTSLNIAVKLAQTLADLHSHHIIHKDVKPGNIIINPTTGIVKLTDFSIASQLDSEIPRAMNTNQLEGTLAYMSPEQTGRMNRAIDYRTDFYSLGVTLYEMIVGELPFKSNDPLELVYCHIAKLPPAIEQLNPQIPSAIAAIVMKLMAKNAEDRYQSALGLKADLEFTAAHLYRIEVIPNFIPGECDRAPNLLIPQKLYGREEEVLKILAAFNHITGEAKEDEDQLKIQNSKFTVAMMLVSGYSGIGKSSLVNEVQKPIVRQRGYFISGKFDQFKRNIPYDAIIQAFKSLIKFLLAEDTVSLQSWREKLQSALGDNGQVIADLIPEVELIIGKQLPVQQLGLTEAQNRFHLVFQKFIHVFTQKEHPLVIFLDDLQWADIASLKLIQFLITDPASQYLLLIGAYRDNEVNPYHPLMQTVDEIQKTGVRISQIAVKPLSLACVNQLLCDTFTCKETSQIQELASLLFNKTAGNPFFLTQILKTLEQERLLVFHLSQKQWQWSIERIQTVGITDLGVVELIARNVSQLPQVTQDMLTYAACIGTRFKLDVLAIVTQKSINEVAENLWIALQQGFILPLNKDYKVALLFEDNDLQQFGCDESRLEYCFLHDRVQQAAYSLIPDRQKQITHRKIGQLLLSKIPKEQLQENIFDIVNQLNVGITTFSDEVEQYELAQLNLIAGRKAKTSAAYEPALKYLRTAMELLTVDSWQIHPDLTLDLYKERSEVEFIVGDFEKAQSLIYKALEQTEASIPKSDLYNILVFQYTLQSKYDAALEAAKEGLDLLGVILPEDNLAAVVSDEMAEVKKNLDNQEIASIINKPCILLEEKKVAIKLLMAVEAATIIKSNIDLFVIICLKSVNLSLRYGNIPESVKAYSTYGMILGSFFKDYSLGYEFGIHALELAAKFNDRSQICKASFTLGSFIHCWSRHIKGASNINQKGYEAGLESGELLFGGYNLFSKVCNLFFQGLDLKSLLEEISICLHLTKQIKNTFATEVVLAIKLAILDLFNDELEQKYILISDNEFLEQCEQNQNLFAIGVYSICQAQTCYLTNSFEDALNYVNLSKKSLLSMTGFTIYSEYYFYFSLILASFFSTVENGEKIQFLEQLQKNQQQMKIWADNCPENFLHKYLLVEAEIARMTGKDLEAMDLYDRAIESAREQDFIQNEALALELTAKFWLIRGKQEIGKLYMTKAYQAYIKWGATAKVKQLEAQYSYLSIKTPKIISKENTITTTSSKINASLTFDILTVVKASQALSGEIVLERLLKKLMHLVRENAGAQKVVFAIEKDNKLLVEGYLSEDGEAMVCQSQSINSLTLLPKTLITYVQRTHEPLVLDNASHNQQFNSDPYIITHQPKSILVLPIFYQSNIVGILYLENNLTKGAFTHDRVEVLQILAAQAAISLENANFYNTLETRVAQRTQELQNTLEELQRTQLQMIQNEKMSSLGQLVAGIAHEINNPINFIYGNLTHISNYTQSLLTLVDIYLENPSISLSAILEKAEEIDLEYIRADLPKLLNSLQTGASRIRDIVQSLRNFSRLDEAAIKAVDVHQGIDNTLMILSSKLEGIKVIKEYANLPLVNCYAAELNQVFMHLLTNAVDAIEESSVLDRNLLRNEKGEIRIRTELRQHNQVAISIKDNGIGMTAQVQNKMCDPFFTTKPVGKGNGLGLSISYQIVVEKHGGRLICHSVPGESTEFTLLLPCR</sequence>
<dbReference type="CDD" id="cd14014">
    <property type="entry name" value="STKc_PknB_like"/>
    <property type="match status" value="1"/>
</dbReference>
<dbReference type="InterPro" id="IPR003594">
    <property type="entry name" value="HATPase_dom"/>
</dbReference>
<dbReference type="Gene3D" id="3.30.565.10">
    <property type="entry name" value="Histidine kinase-like ATPase, C-terminal domain"/>
    <property type="match status" value="1"/>
</dbReference>
<dbReference type="InterPro" id="IPR027417">
    <property type="entry name" value="P-loop_NTPase"/>
</dbReference>
<dbReference type="RefSeq" id="WP_038081970.1">
    <property type="nucleotide sequence ID" value="NZ_JHEG04000001.1"/>
</dbReference>
<keyword evidence="10" id="KW-1185">Reference proteome</keyword>
<evidence type="ECO:0000256" key="3">
    <source>
        <dbReference type="ARBA" id="ARBA00022553"/>
    </source>
</evidence>
<dbReference type="PROSITE" id="PS00108">
    <property type="entry name" value="PROTEIN_KINASE_ST"/>
    <property type="match status" value="1"/>
</dbReference>
<dbReference type="SUPFAM" id="SSF47384">
    <property type="entry name" value="Homodimeric domain of signal transducing histidine kinase"/>
    <property type="match status" value="1"/>
</dbReference>
<dbReference type="SMART" id="SM00388">
    <property type="entry name" value="HisKA"/>
    <property type="match status" value="1"/>
</dbReference>
<dbReference type="InterPro" id="IPR011009">
    <property type="entry name" value="Kinase-like_dom_sf"/>
</dbReference>
<dbReference type="Gene3D" id="1.10.510.10">
    <property type="entry name" value="Transferase(Phosphotransferase) domain 1"/>
    <property type="match status" value="1"/>
</dbReference>
<dbReference type="InterPro" id="IPR003018">
    <property type="entry name" value="GAF"/>
</dbReference>
<accession>A0A8S9T2I0</accession>
<comment type="caution">
    <text evidence="9">The sequence shown here is derived from an EMBL/GenBank/DDBJ whole genome shotgun (WGS) entry which is preliminary data.</text>
</comment>
<name>A0A8S9T2I0_9CYAN</name>
<dbReference type="PRINTS" id="PR00344">
    <property type="entry name" value="BCTRLSENSOR"/>
</dbReference>
<reference evidence="9" key="1">
    <citation type="journal article" date="2015" name="Genome Announc.">
        <title>Draft Genome Sequence of Tolypothrix boutellei Strain VB521301.</title>
        <authorList>
            <person name="Chandrababunaidu M.M."/>
            <person name="Singh D."/>
            <person name="Sen D."/>
            <person name="Bhan S."/>
            <person name="Das S."/>
            <person name="Gupta A."/>
            <person name="Adhikary S.P."/>
            <person name="Tripathy S."/>
        </authorList>
    </citation>
    <scope>NUCLEOTIDE SEQUENCE</scope>
    <source>
        <strain evidence="9">VB521301</strain>
    </source>
</reference>
<dbReference type="InterPro" id="IPR041664">
    <property type="entry name" value="AAA_16"/>
</dbReference>
<dbReference type="SUPFAM" id="SSF48452">
    <property type="entry name" value="TPR-like"/>
    <property type="match status" value="1"/>
</dbReference>
<dbReference type="InterPro" id="IPR036890">
    <property type="entry name" value="HATPase_C_sf"/>
</dbReference>
<evidence type="ECO:0000256" key="2">
    <source>
        <dbReference type="ARBA" id="ARBA00012438"/>
    </source>
</evidence>
<dbReference type="Pfam" id="PF00069">
    <property type="entry name" value="Pkinase"/>
    <property type="match status" value="1"/>
</dbReference>
<evidence type="ECO:0000256" key="1">
    <source>
        <dbReference type="ARBA" id="ARBA00000085"/>
    </source>
</evidence>
<dbReference type="Pfam" id="PF02518">
    <property type="entry name" value="HATPase_c"/>
    <property type="match status" value="1"/>
</dbReference>
<dbReference type="PANTHER" id="PTHR43642:SF1">
    <property type="entry name" value="HYBRID SIGNAL TRANSDUCTION HISTIDINE KINASE G"/>
    <property type="match status" value="1"/>
</dbReference>
<dbReference type="InterPro" id="IPR036097">
    <property type="entry name" value="HisK_dim/P_sf"/>
</dbReference>
<dbReference type="PROSITE" id="PS50109">
    <property type="entry name" value="HIS_KIN"/>
    <property type="match status" value="1"/>
</dbReference>
<dbReference type="SMART" id="SM00220">
    <property type="entry name" value="S_TKc"/>
    <property type="match status" value="1"/>
</dbReference>
<reference evidence="9" key="2">
    <citation type="submission" date="2019-11" db="EMBL/GenBank/DDBJ databases">
        <title>Improved Assembly of Tolypothrix boutellei genome.</title>
        <authorList>
            <person name="Sarangi A.N."/>
            <person name="Mukherjee M."/>
            <person name="Ghosh S."/>
            <person name="Singh D."/>
            <person name="Das A."/>
            <person name="Kant S."/>
            <person name="Prusty A."/>
            <person name="Tripathy S."/>
        </authorList>
    </citation>
    <scope>NUCLEOTIDE SEQUENCE</scope>
    <source>
        <strain evidence="9">VB521301</strain>
    </source>
</reference>
<evidence type="ECO:0000259" key="7">
    <source>
        <dbReference type="PROSITE" id="PS50011"/>
    </source>
</evidence>
<evidence type="ECO:0000256" key="4">
    <source>
        <dbReference type="ARBA" id="ARBA00022777"/>
    </source>
</evidence>
<keyword evidence="4" id="KW-0808">Transferase</keyword>
<dbReference type="EMBL" id="JHEG04000001">
    <property type="protein sequence ID" value="KAF3885673.1"/>
    <property type="molecule type" value="Genomic_DNA"/>
</dbReference>
<keyword evidence="5" id="KW-0902">Two-component regulatory system</keyword>
<gene>
    <name evidence="9" type="ORF">DA73_0400009495</name>
</gene>
<dbReference type="SUPFAM" id="SSF55781">
    <property type="entry name" value="GAF domain-like"/>
    <property type="match status" value="1"/>
</dbReference>
<keyword evidence="3" id="KW-0597">Phosphoprotein</keyword>
<keyword evidence="4" id="KW-0418">Kinase</keyword>
<dbReference type="SMART" id="SM00065">
    <property type="entry name" value="GAF"/>
    <property type="match status" value="1"/>
</dbReference>
<dbReference type="GO" id="GO:0000155">
    <property type="term" value="F:phosphorelay sensor kinase activity"/>
    <property type="evidence" value="ECO:0007669"/>
    <property type="project" value="InterPro"/>
</dbReference>
<dbReference type="CDD" id="cd00082">
    <property type="entry name" value="HisKA"/>
    <property type="match status" value="1"/>
</dbReference>